<sequence length="220" mass="23550">MTTEDLSALLLNQEARRTYQASVESSPSLSGFCRGLGLLGATPAAPPTVNLVVGRGRGDGRNRGSWGRGKGGKGGRGGTGHYSGSSGQFYNTSNNTTNSNGFFPSSVSGEKFFQQSAFGQKTFSGSPFHRPESSHQQAGSSWFGSTRLPLSIVGLSSPFICQICNKPGQLFNVLSGLKMLPCLITLRRLTLHKEAHPLFMNQIGTSTPVKRIMSLLTYRT</sequence>
<reference evidence="2 3" key="1">
    <citation type="submission" date="2017-11" db="EMBL/GenBank/DDBJ databases">
        <title>De-novo sequencing of pomegranate (Punica granatum L.) genome.</title>
        <authorList>
            <person name="Akparov Z."/>
            <person name="Amiraslanov A."/>
            <person name="Hajiyeva S."/>
            <person name="Abbasov M."/>
            <person name="Kaur K."/>
            <person name="Hamwieh A."/>
            <person name="Solovyev V."/>
            <person name="Salamov A."/>
            <person name="Braich B."/>
            <person name="Kosarev P."/>
            <person name="Mahmoud A."/>
            <person name="Hajiyev E."/>
            <person name="Babayeva S."/>
            <person name="Izzatullayeva V."/>
            <person name="Mammadov A."/>
            <person name="Mammadov A."/>
            <person name="Sharifova S."/>
            <person name="Ojaghi J."/>
            <person name="Eynullazada K."/>
            <person name="Bayramov B."/>
            <person name="Abdulazimova A."/>
            <person name="Shahmuradov I."/>
        </authorList>
    </citation>
    <scope>NUCLEOTIDE SEQUENCE [LARGE SCALE GENOMIC DNA]</scope>
    <source>
        <strain evidence="3">cv. AG2017</strain>
        <tissue evidence="2">Leaf</tissue>
    </source>
</reference>
<evidence type="ECO:0000313" key="2">
    <source>
        <dbReference type="EMBL" id="PKI60357.1"/>
    </source>
</evidence>
<protein>
    <submittedName>
        <fullName evidence="2">Uncharacterized protein</fullName>
    </submittedName>
</protein>
<dbReference type="Proteomes" id="UP000233551">
    <property type="component" value="Unassembled WGS sequence"/>
</dbReference>
<feature type="compositionally biased region" description="Gly residues" evidence="1">
    <location>
        <begin position="66"/>
        <end position="81"/>
    </location>
</feature>
<feature type="region of interest" description="Disordered" evidence="1">
    <location>
        <begin position="52"/>
        <end position="90"/>
    </location>
</feature>
<gene>
    <name evidence="2" type="ORF">CRG98_019293</name>
</gene>
<evidence type="ECO:0000313" key="3">
    <source>
        <dbReference type="Proteomes" id="UP000233551"/>
    </source>
</evidence>
<organism evidence="2 3">
    <name type="scientific">Punica granatum</name>
    <name type="common">Pomegranate</name>
    <dbReference type="NCBI Taxonomy" id="22663"/>
    <lineage>
        <taxon>Eukaryota</taxon>
        <taxon>Viridiplantae</taxon>
        <taxon>Streptophyta</taxon>
        <taxon>Embryophyta</taxon>
        <taxon>Tracheophyta</taxon>
        <taxon>Spermatophyta</taxon>
        <taxon>Magnoliopsida</taxon>
        <taxon>eudicotyledons</taxon>
        <taxon>Gunneridae</taxon>
        <taxon>Pentapetalae</taxon>
        <taxon>rosids</taxon>
        <taxon>malvids</taxon>
        <taxon>Myrtales</taxon>
        <taxon>Lythraceae</taxon>
        <taxon>Punica</taxon>
    </lineage>
</organism>
<name>A0A2I0JVM0_PUNGR</name>
<proteinExistence type="predicted"/>
<keyword evidence="3" id="KW-1185">Reference proteome</keyword>
<dbReference type="AlphaFoldDB" id="A0A2I0JVM0"/>
<evidence type="ECO:0000256" key="1">
    <source>
        <dbReference type="SAM" id="MobiDB-lite"/>
    </source>
</evidence>
<comment type="caution">
    <text evidence="2">The sequence shown here is derived from an EMBL/GenBank/DDBJ whole genome shotgun (WGS) entry which is preliminary data.</text>
</comment>
<accession>A0A2I0JVM0</accession>
<dbReference type="EMBL" id="PGOL01001168">
    <property type="protein sequence ID" value="PKI60357.1"/>
    <property type="molecule type" value="Genomic_DNA"/>
</dbReference>